<comment type="caution">
    <text evidence="2">The sequence shown here is derived from an EMBL/GenBank/DDBJ whole genome shotgun (WGS) entry which is preliminary data.</text>
</comment>
<proteinExistence type="predicted"/>
<evidence type="ECO:0000313" key="2">
    <source>
        <dbReference type="EMBL" id="GAG75270.1"/>
    </source>
</evidence>
<feature type="domain" description="DUF4097" evidence="1">
    <location>
        <begin position="24"/>
        <end position="272"/>
    </location>
</feature>
<name>X0ZZH8_9ZZZZ</name>
<gene>
    <name evidence="2" type="ORF">S01H4_32733</name>
</gene>
<dbReference type="InterPro" id="IPR025164">
    <property type="entry name" value="Toastrack_DUF4097"/>
</dbReference>
<dbReference type="Pfam" id="PF13349">
    <property type="entry name" value="DUF4097"/>
    <property type="match status" value="1"/>
</dbReference>
<dbReference type="EMBL" id="BART01017152">
    <property type="protein sequence ID" value="GAG75270.1"/>
    <property type="molecule type" value="Genomic_DNA"/>
</dbReference>
<sequence length="274" mass="29938">AVTGNFSIATEQIDESKTFDVGGVNEIYLDMVSTDINIISTDEEEIRVHFYGVVSTNIKKDIPALVAYESGDELRVEIIQPKTVFSIRVVNIWRTKLDVYIPENSIEVLKIETVSADTNISDLKVDKFSFGAVSGDFKGESLFAGDLKINSTSGDISLKEYKGDININNVSGDVVLEDGDPNDNIEVVTVSGEVYVEQEDPSNTNIRTISGGVEINLSKDAQFYLKAKTVSGDIENSFPIKITSSGRRDLEGIVGSDEKEINLSTTAGDIDIDY</sequence>
<protein>
    <recommendedName>
        <fullName evidence="1">DUF4097 domain-containing protein</fullName>
    </recommendedName>
</protein>
<evidence type="ECO:0000259" key="1">
    <source>
        <dbReference type="Pfam" id="PF13349"/>
    </source>
</evidence>
<accession>X0ZZH8</accession>
<feature type="non-terminal residue" evidence="2">
    <location>
        <position position="1"/>
    </location>
</feature>
<organism evidence="2">
    <name type="scientific">marine sediment metagenome</name>
    <dbReference type="NCBI Taxonomy" id="412755"/>
    <lineage>
        <taxon>unclassified sequences</taxon>
        <taxon>metagenomes</taxon>
        <taxon>ecological metagenomes</taxon>
    </lineage>
</organism>
<dbReference type="AlphaFoldDB" id="X0ZZH8"/>
<reference evidence="2" key="1">
    <citation type="journal article" date="2014" name="Front. Microbiol.">
        <title>High frequency of phylogenetically diverse reductive dehalogenase-homologous genes in deep subseafloor sedimentary metagenomes.</title>
        <authorList>
            <person name="Kawai M."/>
            <person name="Futagami T."/>
            <person name="Toyoda A."/>
            <person name="Takaki Y."/>
            <person name="Nishi S."/>
            <person name="Hori S."/>
            <person name="Arai W."/>
            <person name="Tsubouchi T."/>
            <person name="Morono Y."/>
            <person name="Uchiyama I."/>
            <person name="Ito T."/>
            <person name="Fujiyama A."/>
            <person name="Inagaki F."/>
            <person name="Takami H."/>
        </authorList>
    </citation>
    <scope>NUCLEOTIDE SEQUENCE</scope>
    <source>
        <strain evidence="2">Expedition CK06-06</strain>
    </source>
</reference>
<dbReference type="Gene3D" id="2.160.20.120">
    <property type="match status" value="1"/>
</dbReference>